<keyword evidence="1" id="KW-0732">Signal</keyword>
<protein>
    <submittedName>
        <fullName evidence="2">Quinoprotein amine dehydrogenase</fullName>
    </submittedName>
</protein>
<organism evidence="2 3">
    <name type="scientific">Autumnicola edwardsiae</name>
    <dbReference type="NCBI Taxonomy" id="3075594"/>
    <lineage>
        <taxon>Bacteria</taxon>
        <taxon>Pseudomonadati</taxon>
        <taxon>Bacteroidota</taxon>
        <taxon>Flavobacteriia</taxon>
        <taxon>Flavobacteriales</taxon>
        <taxon>Flavobacteriaceae</taxon>
        <taxon>Autumnicola</taxon>
    </lineage>
</organism>
<evidence type="ECO:0000313" key="3">
    <source>
        <dbReference type="Proteomes" id="UP001248819"/>
    </source>
</evidence>
<dbReference type="Gene3D" id="2.130.10.10">
    <property type="entry name" value="YVTN repeat-like/Quinoprotein amine dehydrogenase"/>
    <property type="match status" value="1"/>
</dbReference>
<sequence>MKIAKLLSLGLFGLLLLNSCSNDDDGDVPEIEPDGEYINGFFVLNKSRDTTGTVTYISDNLQQVEQDIFATVNVEDSIGISPQSMFFDDENAYIISSDTSMITVINRYTFELVGRINSGLSVPMYGLVKNGKAYVTNLADPDTKEDDYLAIIDTESLQTRRKIIVGDYAEYITEDSGLFYIKSSISGAGSNISVFDPASNAVLRRITAKQGYDSFEIEGNTIYVMSAGGLQKIDKTTGTVRSETVFSAIHAGASNIDIEDGTIYFTAGASVYTLPLVTTEGPGEPVLTYNSNSEEGIINIFEVENERIFIADDGEGSYIEVYTTGGEFVQQIQVGVEPGGFYFND</sequence>
<name>A0ABU3CS30_9FLAO</name>
<evidence type="ECO:0000256" key="1">
    <source>
        <dbReference type="SAM" id="SignalP"/>
    </source>
</evidence>
<proteinExistence type="predicted"/>
<dbReference type="PANTHER" id="PTHR47197:SF3">
    <property type="entry name" value="DIHYDRO-HEME D1 DEHYDROGENASE"/>
    <property type="match status" value="1"/>
</dbReference>
<dbReference type="Proteomes" id="UP001248819">
    <property type="component" value="Unassembled WGS sequence"/>
</dbReference>
<dbReference type="PANTHER" id="PTHR47197">
    <property type="entry name" value="PROTEIN NIRF"/>
    <property type="match status" value="1"/>
</dbReference>
<accession>A0ABU3CS30</accession>
<feature type="chain" id="PRO_5046589764" evidence="1">
    <location>
        <begin position="24"/>
        <end position="345"/>
    </location>
</feature>
<dbReference type="SUPFAM" id="SSF51004">
    <property type="entry name" value="C-terminal (heme d1) domain of cytochrome cd1-nitrite reductase"/>
    <property type="match status" value="1"/>
</dbReference>
<dbReference type="RefSeq" id="WP_311483341.1">
    <property type="nucleotide sequence ID" value="NZ_JAVRHP010000010.1"/>
</dbReference>
<dbReference type="InterPro" id="IPR031815">
    <property type="entry name" value="DUF5074"/>
</dbReference>
<comment type="caution">
    <text evidence="2">The sequence shown here is derived from an EMBL/GenBank/DDBJ whole genome shotgun (WGS) entry which is preliminary data.</text>
</comment>
<gene>
    <name evidence="2" type="ORF">RM529_03360</name>
</gene>
<dbReference type="InterPro" id="IPR051200">
    <property type="entry name" value="Host-pathogen_enzymatic-act"/>
</dbReference>
<evidence type="ECO:0000313" key="2">
    <source>
        <dbReference type="EMBL" id="MDT0649164.1"/>
    </source>
</evidence>
<dbReference type="InterPro" id="IPR015943">
    <property type="entry name" value="WD40/YVTN_repeat-like_dom_sf"/>
</dbReference>
<keyword evidence="3" id="KW-1185">Reference proteome</keyword>
<dbReference type="InterPro" id="IPR011048">
    <property type="entry name" value="Haem_d1_sf"/>
</dbReference>
<reference evidence="2 3" key="1">
    <citation type="submission" date="2023-09" db="EMBL/GenBank/DDBJ databases">
        <authorList>
            <person name="Rey-Velasco X."/>
        </authorList>
    </citation>
    <scope>NUCLEOTIDE SEQUENCE [LARGE SCALE GENOMIC DNA]</scope>
    <source>
        <strain evidence="2 3">F297</strain>
    </source>
</reference>
<feature type="signal peptide" evidence="1">
    <location>
        <begin position="1"/>
        <end position="23"/>
    </location>
</feature>
<dbReference type="Pfam" id="PF16819">
    <property type="entry name" value="DUF5074"/>
    <property type="match status" value="1"/>
</dbReference>
<dbReference type="EMBL" id="JAVRHP010000010">
    <property type="protein sequence ID" value="MDT0649164.1"/>
    <property type="molecule type" value="Genomic_DNA"/>
</dbReference>